<keyword evidence="4 8" id="KW-0812">Transmembrane</keyword>
<keyword evidence="10" id="KW-1185">Reference proteome</keyword>
<keyword evidence="6 8" id="KW-0472">Membrane</keyword>
<organism evidence="9 10">
    <name type="scientific">Bacillus atrophaeus (strain 1942)</name>
    <dbReference type="NCBI Taxonomy" id="720555"/>
    <lineage>
        <taxon>Bacteria</taxon>
        <taxon>Bacillati</taxon>
        <taxon>Bacillota</taxon>
        <taxon>Bacilli</taxon>
        <taxon>Bacillales</taxon>
        <taxon>Bacillaceae</taxon>
        <taxon>Bacillus</taxon>
    </lineage>
</organism>
<comment type="subcellular location">
    <subcellularLocation>
        <location evidence="1">Cell membrane</location>
        <topology evidence="1">Multi-pass membrane protein</topology>
    </subcellularLocation>
</comment>
<evidence type="ECO:0000256" key="1">
    <source>
        <dbReference type="ARBA" id="ARBA00004651"/>
    </source>
</evidence>
<feature type="transmembrane region" description="Helical" evidence="8">
    <location>
        <begin position="85"/>
        <end position="110"/>
    </location>
</feature>
<evidence type="ECO:0000256" key="8">
    <source>
        <dbReference type="SAM" id="Phobius"/>
    </source>
</evidence>
<dbReference type="InterPro" id="IPR003474">
    <property type="entry name" value="Glcn_transporter"/>
</dbReference>
<accession>A0ABN3ZD16</accession>
<keyword evidence="5 8" id="KW-1133">Transmembrane helix</keyword>
<dbReference type="PANTHER" id="PTHR30354:SF22">
    <property type="entry name" value="HIGH-AFFINITY GLUCONATE TRANSPORTER"/>
    <property type="match status" value="1"/>
</dbReference>
<dbReference type="Pfam" id="PF02447">
    <property type="entry name" value="GntP_permease"/>
    <property type="match status" value="1"/>
</dbReference>
<evidence type="ECO:0000256" key="3">
    <source>
        <dbReference type="ARBA" id="ARBA00022475"/>
    </source>
</evidence>
<feature type="transmembrane region" description="Helical" evidence="8">
    <location>
        <begin position="35"/>
        <end position="53"/>
    </location>
</feature>
<reference evidence="9 10" key="1">
    <citation type="journal article" date="2011" name="Front. Microbiol.">
        <title>Genomic signatures of strain selection and enhancement in Bacillus atrophaeus var. globigii, a historical biowarfare simulant.</title>
        <authorList>
            <person name="Gibbons H.S."/>
            <person name="Broomall S.M."/>
            <person name="McNew L.A."/>
            <person name="Daligault H."/>
            <person name="Chapman C."/>
            <person name="Bruce D."/>
            <person name="Karavis M."/>
            <person name="Krepps M."/>
            <person name="McGregor P.A."/>
            <person name="Hong C."/>
            <person name="Park K.H."/>
            <person name="Akmal A."/>
            <person name="Feldman A."/>
            <person name="Lin J.S."/>
            <person name="Chang W.E."/>
            <person name="Higgs B.W."/>
            <person name="Demirev P."/>
            <person name="Lindquist J."/>
            <person name="Liem A."/>
            <person name="Fochler E."/>
            <person name="Read T.D."/>
            <person name="Tapia R."/>
            <person name="Johnson S."/>
            <person name="Bishop-Lilly K.A."/>
            <person name="Detter C."/>
            <person name="Han C."/>
            <person name="Sozhamannan S."/>
            <person name="Rosenzweig C.N."/>
            <person name="Skowronski E.W."/>
        </authorList>
    </citation>
    <scope>NUCLEOTIDE SEQUENCE [LARGE SCALE GENOMIC DNA]</scope>
    <source>
        <strain evidence="9 10">1942</strain>
    </source>
</reference>
<evidence type="ECO:0000256" key="5">
    <source>
        <dbReference type="ARBA" id="ARBA00022989"/>
    </source>
</evidence>
<dbReference type="PANTHER" id="PTHR30354">
    <property type="entry name" value="GNT FAMILY GLUCONATE TRANSPORTER"/>
    <property type="match status" value="1"/>
</dbReference>
<dbReference type="Proteomes" id="UP000006867">
    <property type="component" value="Chromosome"/>
</dbReference>
<evidence type="ECO:0000256" key="4">
    <source>
        <dbReference type="ARBA" id="ARBA00022692"/>
    </source>
</evidence>
<protein>
    <submittedName>
        <fullName evidence="9">H+/anion permease</fullName>
    </submittedName>
</protein>
<feature type="transmembrane region" description="Helical" evidence="8">
    <location>
        <begin position="59"/>
        <end position="78"/>
    </location>
</feature>
<keyword evidence="2" id="KW-0813">Transport</keyword>
<sequence>MIASFIIGIALFFEVGLVLLIPIIYAISKELKVPFLYLGIPMAAALNVTHGFFPPHPAPTAISIAYALFGQVCIFITSTRMSKSVLVSLIMFISCLYIGDIILICFYLKYKKVSEDSEDLQR</sequence>
<name>A0ABN3ZD16_BACA1</name>
<dbReference type="EMBL" id="CP002207">
    <property type="protein sequence ID" value="ADP32622.1"/>
    <property type="molecule type" value="Genomic_DNA"/>
</dbReference>
<evidence type="ECO:0000256" key="2">
    <source>
        <dbReference type="ARBA" id="ARBA00022448"/>
    </source>
</evidence>
<feature type="transmembrane region" description="Helical" evidence="8">
    <location>
        <begin position="6"/>
        <end position="28"/>
    </location>
</feature>
<proteinExistence type="inferred from homology"/>
<evidence type="ECO:0000313" key="10">
    <source>
        <dbReference type="Proteomes" id="UP000006867"/>
    </source>
</evidence>
<gene>
    <name evidence="9" type="ordered locus">BATR1942_08445</name>
</gene>
<comment type="similarity">
    <text evidence="7">Belongs to the GntP permease family.</text>
</comment>
<evidence type="ECO:0000256" key="6">
    <source>
        <dbReference type="ARBA" id="ARBA00023136"/>
    </source>
</evidence>
<evidence type="ECO:0000313" key="9">
    <source>
        <dbReference type="EMBL" id="ADP32622.1"/>
    </source>
</evidence>
<evidence type="ECO:0000256" key="7">
    <source>
        <dbReference type="ARBA" id="ARBA00049663"/>
    </source>
</evidence>
<keyword evidence="3" id="KW-1003">Cell membrane</keyword>